<sequence length="543" mass="57891">MINDLTPVIDLLRHKGTGPVRAMRPDYVDLMPPCNNACPAGENIQAWLELAQAGKYREAWEMIVRDNPFPAVHGRVCYHPCETSCNRGQLDSAVSIHAVERFLGDLAAAKGWALPAPAAPSGKRILIVGGGPGGLSAAYHLARLGHAVELRDAGPLPGGMMHYGIPAYRLPRADLLQEIRGIEAMGVRITSNHKVVDVLAEQAEGGFDAVFIAIGAQIGRRIDIPARDAARVFTAISLLHDASAGTPPALGRRVVIYGAGNTAMDAARTARRLGAEEAMVVYRKDRAHMGAHEFEADEAVAEGIKIKWLSSIHDVGAGTINIERMMLDVEGRAVPTGEFETLPADSVVLALGQQADTGFLRNLPDVAFAADGTVLVDAAMMTGRPGIFAGGDTVPGDRSVTAAVGAGKKAARHMDAWLRGTTMAVQARQPVIDFVDLHLPIYAVAPLATQQELPVAQRAGFVETTAGLTEAQARHEARRCLSCGNCYECDQCFAACPEQAIVKLGLGSGYEFDFDRCTGCGVCFEQCPCHAIEMIPEPAELRP</sequence>
<protein>
    <submittedName>
        <fullName evidence="5">NAD(P)-binding protein</fullName>
    </submittedName>
</protein>
<dbReference type="PANTHER" id="PTHR42783:SF3">
    <property type="entry name" value="GLUTAMATE SYNTHASE [NADPH] SMALL CHAIN-RELATED"/>
    <property type="match status" value="1"/>
</dbReference>
<dbReference type="PROSITE" id="PS51379">
    <property type="entry name" value="4FE4S_FER_2"/>
    <property type="match status" value="1"/>
</dbReference>
<dbReference type="Proteomes" id="UP001529369">
    <property type="component" value="Unassembled WGS sequence"/>
</dbReference>
<dbReference type="InterPro" id="IPR017900">
    <property type="entry name" value="4Fe4S_Fe_S_CS"/>
</dbReference>
<dbReference type="Gene3D" id="3.50.50.60">
    <property type="entry name" value="FAD/NAD(P)-binding domain"/>
    <property type="match status" value="2"/>
</dbReference>
<reference evidence="6" key="1">
    <citation type="journal article" date="2019" name="Int. J. Syst. Evol. Microbiol.">
        <title>The Global Catalogue of Microorganisms (GCM) 10K type strain sequencing project: providing services to taxonomists for standard genome sequencing and annotation.</title>
        <authorList>
            <consortium name="The Broad Institute Genomics Platform"/>
            <consortium name="The Broad Institute Genome Sequencing Center for Infectious Disease"/>
            <person name="Wu L."/>
            <person name="Ma J."/>
        </authorList>
    </citation>
    <scope>NUCLEOTIDE SEQUENCE [LARGE SCALE GENOMIC DNA]</scope>
    <source>
        <strain evidence="6">CECT 7131</strain>
    </source>
</reference>
<evidence type="ECO:0000256" key="1">
    <source>
        <dbReference type="ARBA" id="ARBA00022723"/>
    </source>
</evidence>
<accession>A0ABT8A3B2</accession>
<evidence type="ECO:0000259" key="4">
    <source>
        <dbReference type="PROSITE" id="PS51379"/>
    </source>
</evidence>
<keyword evidence="1" id="KW-0479">Metal-binding</keyword>
<proteinExistence type="predicted"/>
<dbReference type="EMBL" id="JAUFPN010000060">
    <property type="protein sequence ID" value="MDN3564146.1"/>
    <property type="molecule type" value="Genomic_DNA"/>
</dbReference>
<dbReference type="SUPFAM" id="SSF46548">
    <property type="entry name" value="alpha-helical ferredoxin"/>
    <property type="match status" value="2"/>
</dbReference>
<keyword evidence="6" id="KW-1185">Reference proteome</keyword>
<evidence type="ECO:0000313" key="6">
    <source>
        <dbReference type="Proteomes" id="UP001529369"/>
    </source>
</evidence>
<dbReference type="InterPro" id="IPR017896">
    <property type="entry name" value="4Fe4S_Fe-S-bd"/>
</dbReference>
<dbReference type="Pfam" id="PF07992">
    <property type="entry name" value="Pyr_redox_2"/>
    <property type="match status" value="1"/>
</dbReference>
<dbReference type="SUPFAM" id="SSF51971">
    <property type="entry name" value="Nucleotide-binding domain"/>
    <property type="match status" value="1"/>
</dbReference>
<dbReference type="Pfam" id="PF14691">
    <property type="entry name" value="Fer4_20"/>
    <property type="match status" value="1"/>
</dbReference>
<dbReference type="InterPro" id="IPR023753">
    <property type="entry name" value="FAD/NAD-binding_dom"/>
</dbReference>
<keyword evidence="2" id="KW-0408">Iron</keyword>
<dbReference type="PRINTS" id="PR00368">
    <property type="entry name" value="FADPNR"/>
</dbReference>
<dbReference type="PROSITE" id="PS00198">
    <property type="entry name" value="4FE4S_FER_1"/>
    <property type="match status" value="1"/>
</dbReference>
<dbReference type="RefSeq" id="WP_290315933.1">
    <property type="nucleotide sequence ID" value="NZ_JAUFPN010000060.1"/>
</dbReference>
<feature type="domain" description="4Fe-4S ferredoxin-type" evidence="4">
    <location>
        <begin position="508"/>
        <end position="537"/>
    </location>
</feature>
<dbReference type="Pfam" id="PF12838">
    <property type="entry name" value="Fer4_7"/>
    <property type="match status" value="1"/>
</dbReference>
<evidence type="ECO:0000313" key="5">
    <source>
        <dbReference type="EMBL" id="MDN3564146.1"/>
    </source>
</evidence>
<evidence type="ECO:0000256" key="2">
    <source>
        <dbReference type="ARBA" id="ARBA00023004"/>
    </source>
</evidence>
<dbReference type="PANTHER" id="PTHR42783">
    <property type="entry name" value="GLUTAMATE SYNTHASE [NADPH] SMALL CHAIN"/>
    <property type="match status" value="1"/>
</dbReference>
<dbReference type="PRINTS" id="PR00469">
    <property type="entry name" value="PNDRDTASEII"/>
</dbReference>
<gene>
    <name evidence="5" type="ORF">QWZ14_07125</name>
</gene>
<organism evidence="5 6">
    <name type="scientific">Paeniroseomonas aquatica</name>
    <dbReference type="NCBI Taxonomy" id="373043"/>
    <lineage>
        <taxon>Bacteria</taxon>
        <taxon>Pseudomonadati</taxon>
        <taxon>Pseudomonadota</taxon>
        <taxon>Alphaproteobacteria</taxon>
        <taxon>Acetobacterales</taxon>
        <taxon>Acetobacteraceae</taxon>
        <taxon>Paeniroseomonas</taxon>
    </lineage>
</organism>
<dbReference type="Gene3D" id="1.10.1060.10">
    <property type="entry name" value="Alpha-helical ferredoxin"/>
    <property type="match status" value="1"/>
</dbReference>
<dbReference type="InterPro" id="IPR028261">
    <property type="entry name" value="DPD_II"/>
</dbReference>
<keyword evidence="3" id="KW-0411">Iron-sulfur</keyword>
<evidence type="ECO:0000256" key="3">
    <source>
        <dbReference type="ARBA" id="ARBA00023014"/>
    </source>
</evidence>
<dbReference type="NCBIfam" id="NF009410">
    <property type="entry name" value="PRK12771.1"/>
    <property type="match status" value="1"/>
</dbReference>
<dbReference type="Gene3D" id="3.30.70.20">
    <property type="match status" value="1"/>
</dbReference>
<dbReference type="InterPro" id="IPR036188">
    <property type="entry name" value="FAD/NAD-bd_sf"/>
</dbReference>
<name>A0ABT8A3B2_9PROT</name>
<comment type="caution">
    <text evidence="5">The sequence shown here is derived from an EMBL/GenBank/DDBJ whole genome shotgun (WGS) entry which is preliminary data.</text>
</comment>
<dbReference type="InterPro" id="IPR009051">
    <property type="entry name" value="Helical_ferredxn"/>
</dbReference>